<dbReference type="PANTHER" id="PTHR32315:SF3">
    <property type="entry name" value="ADENINE PHOSPHORIBOSYLTRANSFERASE"/>
    <property type="match status" value="1"/>
</dbReference>
<accession>A0A136Q2U3</accession>
<feature type="domain" description="Phosphoribosyltransferase" evidence="12">
    <location>
        <begin position="32"/>
        <end position="144"/>
    </location>
</feature>
<dbReference type="NCBIfam" id="TIGR01090">
    <property type="entry name" value="apt"/>
    <property type="match status" value="1"/>
</dbReference>
<comment type="subunit">
    <text evidence="11">Homodimer.</text>
</comment>
<dbReference type="HAMAP" id="MF_00004">
    <property type="entry name" value="Aden_phosphoribosyltr"/>
    <property type="match status" value="1"/>
</dbReference>
<organism evidence="13 14">
    <name type="scientific">Christensenella minuta</name>
    <dbReference type="NCBI Taxonomy" id="626937"/>
    <lineage>
        <taxon>Bacteria</taxon>
        <taxon>Bacillati</taxon>
        <taxon>Bacillota</taxon>
        <taxon>Clostridia</taxon>
        <taxon>Christensenellales</taxon>
        <taxon>Christensenellaceae</taxon>
        <taxon>Christensenella</taxon>
    </lineage>
</organism>
<keyword evidence="10 11" id="KW-0660">Purine salvage</keyword>
<evidence type="ECO:0000259" key="12">
    <source>
        <dbReference type="Pfam" id="PF00156"/>
    </source>
</evidence>
<evidence type="ECO:0000313" key="13">
    <source>
        <dbReference type="EMBL" id="KXK65003.1"/>
    </source>
</evidence>
<dbReference type="InterPro" id="IPR000836">
    <property type="entry name" value="PRTase_dom"/>
</dbReference>
<comment type="function">
    <text evidence="2 11">Catalyzes a salvage reaction resulting in the formation of AMP, that is energically less costly than de novo synthesis.</text>
</comment>
<evidence type="ECO:0000256" key="4">
    <source>
        <dbReference type="ARBA" id="ARBA00004659"/>
    </source>
</evidence>
<dbReference type="OrthoDB" id="9803963at2"/>
<protein>
    <recommendedName>
        <fullName evidence="6 11">Adenine phosphoribosyltransferase</fullName>
        <shortName evidence="11">APRT</shortName>
        <ecNumber evidence="6 11">2.4.2.7</ecNumber>
    </recommendedName>
</protein>
<dbReference type="AlphaFoldDB" id="A0A136Q2U3"/>
<dbReference type="InterPro" id="IPR050054">
    <property type="entry name" value="UPRTase/APRTase"/>
</dbReference>
<evidence type="ECO:0000256" key="10">
    <source>
        <dbReference type="ARBA" id="ARBA00022726"/>
    </source>
</evidence>
<comment type="caution">
    <text evidence="13">The sequence shown here is derived from an EMBL/GenBank/DDBJ whole genome shotgun (WGS) entry which is preliminary data.</text>
</comment>
<evidence type="ECO:0000256" key="1">
    <source>
        <dbReference type="ARBA" id="ARBA00000868"/>
    </source>
</evidence>
<keyword evidence="9 11" id="KW-0808">Transferase</keyword>
<keyword evidence="8 11" id="KW-0328">Glycosyltransferase</keyword>
<dbReference type="Pfam" id="PF00156">
    <property type="entry name" value="Pribosyltran"/>
    <property type="match status" value="1"/>
</dbReference>
<evidence type="ECO:0000313" key="14">
    <source>
        <dbReference type="Proteomes" id="UP000070366"/>
    </source>
</evidence>
<dbReference type="NCBIfam" id="NF002633">
    <property type="entry name" value="PRK02304.1-2"/>
    <property type="match status" value="1"/>
</dbReference>
<keyword evidence="14" id="KW-1185">Reference proteome</keyword>
<evidence type="ECO:0000256" key="6">
    <source>
        <dbReference type="ARBA" id="ARBA00011893"/>
    </source>
</evidence>
<gene>
    <name evidence="11" type="primary">apt</name>
    <name evidence="13" type="ORF">HMPREF3293_02252</name>
</gene>
<dbReference type="GO" id="GO:0006166">
    <property type="term" value="P:purine ribonucleoside salvage"/>
    <property type="evidence" value="ECO:0007669"/>
    <property type="project" value="UniProtKB-UniRule"/>
</dbReference>
<dbReference type="EMBL" id="LSZW01000063">
    <property type="protein sequence ID" value="KXK65003.1"/>
    <property type="molecule type" value="Genomic_DNA"/>
</dbReference>
<dbReference type="Gene3D" id="3.40.50.2020">
    <property type="match status" value="1"/>
</dbReference>
<sequence>MDLKAKIRNIEDFPEKGVIFRDITTLIKDPEAFEYVTDTLAERVKGQDIDMIVVLDARGFLFGSPVAYLLRKGIVPVRKKGKLPADVYHVEYQLEYGTGQLEMHKDAVKEGMRIAIFDDLLATGGTAKAACELVELAGAEVVSLNFVIELTDLGGRDALGGYDVFSLVQY</sequence>
<dbReference type="EC" id="2.4.2.7" evidence="6 11"/>
<evidence type="ECO:0000256" key="11">
    <source>
        <dbReference type="HAMAP-Rule" id="MF_00004"/>
    </source>
</evidence>
<comment type="subcellular location">
    <subcellularLocation>
        <location evidence="3 11">Cytoplasm</location>
    </subcellularLocation>
</comment>
<dbReference type="CDD" id="cd06223">
    <property type="entry name" value="PRTases_typeI"/>
    <property type="match status" value="1"/>
</dbReference>
<evidence type="ECO:0000256" key="5">
    <source>
        <dbReference type="ARBA" id="ARBA00008391"/>
    </source>
</evidence>
<dbReference type="STRING" id="626937.HMPREF3293_02252"/>
<dbReference type="KEGG" id="cmiu:B1H56_04055"/>
<dbReference type="PATRIC" id="fig|626937.4.peg.2219"/>
<dbReference type="Proteomes" id="UP000070366">
    <property type="component" value="Unassembled WGS sequence"/>
</dbReference>
<proteinExistence type="inferred from homology"/>
<dbReference type="NCBIfam" id="NF002636">
    <property type="entry name" value="PRK02304.1-5"/>
    <property type="match status" value="1"/>
</dbReference>
<evidence type="ECO:0000256" key="7">
    <source>
        <dbReference type="ARBA" id="ARBA00022490"/>
    </source>
</evidence>
<dbReference type="GO" id="GO:0002055">
    <property type="term" value="F:adenine binding"/>
    <property type="evidence" value="ECO:0007669"/>
    <property type="project" value="TreeGrafter"/>
</dbReference>
<dbReference type="FunFam" id="3.40.50.2020:FF:000021">
    <property type="entry name" value="Adenine phosphoribosyltransferase"/>
    <property type="match status" value="1"/>
</dbReference>
<comment type="pathway">
    <text evidence="4 11">Purine metabolism; AMP biosynthesis via salvage pathway; AMP from adenine: step 1/1.</text>
</comment>
<dbReference type="GO" id="GO:0016208">
    <property type="term" value="F:AMP binding"/>
    <property type="evidence" value="ECO:0007669"/>
    <property type="project" value="TreeGrafter"/>
</dbReference>
<dbReference type="InterPro" id="IPR029057">
    <property type="entry name" value="PRTase-like"/>
</dbReference>
<dbReference type="UniPathway" id="UPA00588">
    <property type="reaction ID" value="UER00646"/>
</dbReference>
<dbReference type="InterPro" id="IPR005764">
    <property type="entry name" value="Ade_phspho_trans"/>
</dbReference>
<evidence type="ECO:0000256" key="8">
    <source>
        <dbReference type="ARBA" id="ARBA00022676"/>
    </source>
</evidence>
<dbReference type="SUPFAM" id="SSF53271">
    <property type="entry name" value="PRTase-like"/>
    <property type="match status" value="1"/>
</dbReference>
<dbReference type="GO" id="GO:0044209">
    <property type="term" value="P:AMP salvage"/>
    <property type="evidence" value="ECO:0007669"/>
    <property type="project" value="UniProtKB-UniRule"/>
</dbReference>
<evidence type="ECO:0000256" key="9">
    <source>
        <dbReference type="ARBA" id="ARBA00022679"/>
    </source>
</evidence>
<dbReference type="GO" id="GO:0003999">
    <property type="term" value="F:adenine phosphoribosyltransferase activity"/>
    <property type="evidence" value="ECO:0007669"/>
    <property type="project" value="UniProtKB-UniRule"/>
</dbReference>
<evidence type="ECO:0000256" key="2">
    <source>
        <dbReference type="ARBA" id="ARBA00003968"/>
    </source>
</evidence>
<dbReference type="PANTHER" id="PTHR32315">
    <property type="entry name" value="ADENINE PHOSPHORIBOSYLTRANSFERASE"/>
    <property type="match status" value="1"/>
</dbReference>
<name>A0A136Q2U3_9FIRM</name>
<dbReference type="NCBIfam" id="NF002634">
    <property type="entry name" value="PRK02304.1-3"/>
    <property type="match status" value="1"/>
</dbReference>
<dbReference type="GO" id="GO:0005737">
    <property type="term" value="C:cytoplasm"/>
    <property type="evidence" value="ECO:0007669"/>
    <property type="project" value="UniProtKB-SubCell"/>
</dbReference>
<dbReference type="RefSeq" id="WP_066518686.1">
    <property type="nucleotide sequence ID" value="NZ_CABMOF010000001.1"/>
</dbReference>
<reference evidence="14" key="1">
    <citation type="submission" date="2016-02" db="EMBL/GenBank/DDBJ databases">
        <authorList>
            <person name="Mitreva M."/>
            <person name="Pepin K.H."/>
            <person name="Mihindukulasuriya K.A."/>
            <person name="Fulton R."/>
            <person name="Fronick C."/>
            <person name="O'Laughlin M."/>
            <person name="Miner T."/>
            <person name="Herter B."/>
            <person name="Rosa B.A."/>
            <person name="Cordes M."/>
            <person name="Tomlinson C."/>
            <person name="Wollam A."/>
            <person name="Palsikar V.B."/>
            <person name="Mardis E.R."/>
            <person name="Wilson R.K."/>
        </authorList>
    </citation>
    <scope>NUCLEOTIDE SEQUENCE [LARGE SCALE GENOMIC DNA]</scope>
    <source>
        <strain evidence="14">DSM 22607</strain>
    </source>
</reference>
<dbReference type="GO" id="GO:0006168">
    <property type="term" value="P:adenine salvage"/>
    <property type="evidence" value="ECO:0007669"/>
    <property type="project" value="InterPro"/>
</dbReference>
<evidence type="ECO:0000256" key="3">
    <source>
        <dbReference type="ARBA" id="ARBA00004496"/>
    </source>
</evidence>
<keyword evidence="7 11" id="KW-0963">Cytoplasm</keyword>
<comment type="catalytic activity">
    <reaction evidence="1 11">
        <text>AMP + diphosphate = 5-phospho-alpha-D-ribose 1-diphosphate + adenine</text>
        <dbReference type="Rhea" id="RHEA:16609"/>
        <dbReference type="ChEBI" id="CHEBI:16708"/>
        <dbReference type="ChEBI" id="CHEBI:33019"/>
        <dbReference type="ChEBI" id="CHEBI:58017"/>
        <dbReference type="ChEBI" id="CHEBI:456215"/>
        <dbReference type="EC" id="2.4.2.7"/>
    </reaction>
</comment>
<comment type="similarity">
    <text evidence="5 11">Belongs to the purine/pyrimidine phosphoribosyltransferase family.</text>
</comment>